<gene>
    <name evidence="2" type="primary">PLAC8L1</name>
    <name evidence="2" type="synonym">plac8l1</name>
</gene>
<keyword evidence="3" id="KW-1185">Reference proteome</keyword>
<dbReference type="Ensembl" id="ENSECRT00000012427.1">
    <property type="protein sequence ID" value="ENSECRP00000012229.1"/>
    <property type="gene ID" value="ENSECRG00000008142.1"/>
</dbReference>
<evidence type="ECO:0000313" key="2">
    <source>
        <dbReference type="Ensembl" id="ENSECRP00000012229.1"/>
    </source>
</evidence>
<proteinExistence type="inferred from homology"/>
<evidence type="ECO:0000256" key="1">
    <source>
        <dbReference type="ARBA" id="ARBA00009024"/>
    </source>
</evidence>
<reference evidence="2" key="2">
    <citation type="submission" date="2025-08" db="UniProtKB">
        <authorList>
            <consortium name="Ensembl"/>
        </authorList>
    </citation>
    <scope>IDENTIFICATION</scope>
</reference>
<sequence>MVDHVVTTQPGFGRTTTTVTTITQTGGSWTTNLFSICADKRVCLLGALCPLCQEMKLSYDYGESALLPLLPGSTFALRVGIREKYKIRGLLPFCASRFHGPQHFIYSVTMKL</sequence>
<accession>A0A8C4S744</accession>
<evidence type="ECO:0000313" key="3">
    <source>
        <dbReference type="Proteomes" id="UP000694620"/>
    </source>
</evidence>
<reference evidence="2" key="1">
    <citation type="submission" date="2021-06" db="EMBL/GenBank/DDBJ databases">
        <authorList>
            <consortium name="Wellcome Sanger Institute Data Sharing"/>
        </authorList>
    </citation>
    <scope>NUCLEOTIDE SEQUENCE [LARGE SCALE GENOMIC DNA]</scope>
</reference>
<dbReference type="InterPro" id="IPR006461">
    <property type="entry name" value="PLAC_motif_containing"/>
</dbReference>
<protein>
    <submittedName>
        <fullName evidence="2">PLAC8 like 1</fullName>
    </submittedName>
</protein>
<dbReference type="AlphaFoldDB" id="A0A8C4S744"/>
<dbReference type="GeneTree" id="ENSGT00940000160864"/>
<organism evidence="2 3">
    <name type="scientific">Erpetoichthys calabaricus</name>
    <name type="common">Rope fish</name>
    <name type="synonym">Calamoichthys calabaricus</name>
    <dbReference type="NCBI Taxonomy" id="27687"/>
    <lineage>
        <taxon>Eukaryota</taxon>
        <taxon>Metazoa</taxon>
        <taxon>Chordata</taxon>
        <taxon>Craniata</taxon>
        <taxon>Vertebrata</taxon>
        <taxon>Euteleostomi</taxon>
        <taxon>Actinopterygii</taxon>
        <taxon>Polypteriformes</taxon>
        <taxon>Polypteridae</taxon>
        <taxon>Erpetoichthys</taxon>
    </lineage>
</organism>
<reference evidence="2" key="3">
    <citation type="submission" date="2025-09" db="UniProtKB">
        <authorList>
            <consortium name="Ensembl"/>
        </authorList>
    </citation>
    <scope>IDENTIFICATION</scope>
</reference>
<name>A0A8C4S744_ERPCA</name>
<comment type="similarity">
    <text evidence="1">Belongs to the cornifelin family.</text>
</comment>
<dbReference type="NCBIfam" id="TIGR01571">
    <property type="entry name" value="A_thal_Cys_rich"/>
    <property type="match status" value="1"/>
</dbReference>
<dbReference type="Proteomes" id="UP000694620">
    <property type="component" value="Chromosome 11"/>
</dbReference>